<dbReference type="PANTHER" id="PTHR28055">
    <property type="entry name" value="ALTERED INHERITANCE OF MITOCHONDRIA PROTEIN 41, MITOCHONDRIAL"/>
    <property type="match status" value="1"/>
</dbReference>
<dbReference type="Pfam" id="PF09424">
    <property type="entry name" value="YqeY"/>
    <property type="match status" value="1"/>
</dbReference>
<organism evidence="2 3">
    <name type="scientific">Erysiphe neolycopersici</name>
    <dbReference type="NCBI Taxonomy" id="212602"/>
    <lineage>
        <taxon>Eukaryota</taxon>
        <taxon>Fungi</taxon>
        <taxon>Dikarya</taxon>
        <taxon>Ascomycota</taxon>
        <taxon>Pezizomycotina</taxon>
        <taxon>Leotiomycetes</taxon>
        <taxon>Erysiphales</taxon>
        <taxon>Erysiphaceae</taxon>
        <taxon>Erysiphe</taxon>
    </lineage>
</organism>
<dbReference type="InterPro" id="IPR003789">
    <property type="entry name" value="Asn/Gln_tRNA_amidoTrase-B-like"/>
</dbReference>
<dbReference type="PANTHER" id="PTHR28055:SF1">
    <property type="entry name" value="ALTERED INHERITANCE OF MITOCHONDRIA PROTEIN 41, MITOCHONDRIAL"/>
    <property type="match status" value="1"/>
</dbReference>
<dbReference type="Gene3D" id="1.10.1510.10">
    <property type="entry name" value="Uncharacterised protein YqeY/AIM41 PF09424, N-terminal domain"/>
    <property type="match status" value="1"/>
</dbReference>
<evidence type="ECO:0000313" key="3">
    <source>
        <dbReference type="Proteomes" id="UP000286134"/>
    </source>
</evidence>
<reference evidence="2 3" key="1">
    <citation type="journal article" date="2018" name="BMC Genomics">
        <title>Comparative genome analyses reveal sequence features reflecting distinct modes of host-adaptation between dicot and monocot powdery mildew.</title>
        <authorList>
            <person name="Wu Y."/>
            <person name="Ma X."/>
            <person name="Pan Z."/>
            <person name="Kale S.D."/>
            <person name="Song Y."/>
            <person name="King H."/>
            <person name="Zhang Q."/>
            <person name="Presley C."/>
            <person name="Deng X."/>
            <person name="Wei C.I."/>
            <person name="Xiao S."/>
        </authorList>
    </citation>
    <scope>NUCLEOTIDE SEQUENCE [LARGE SCALE GENOMIC DNA]</scope>
    <source>
        <strain evidence="2">UMSG2</strain>
    </source>
</reference>
<name>A0A420HRM1_9PEZI</name>
<protein>
    <recommendedName>
        <fullName evidence="1">Altered inheritance of mitochondria protein 41</fullName>
    </recommendedName>
</protein>
<dbReference type="EMBL" id="MCFK01005448">
    <property type="protein sequence ID" value="RKF60080.1"/>
    <property type="molecule type" value="Genomic_DNA"/>
</dbReference>
<keyword evidence="1" id="KW-0496">Mitochondrion</keyword>
<dbReference type="GO" id="GO:0016884">
    <property type="term" value="F:carbon-nitrogen ligase activity, with glutamine as amido-N-donor"/>
    <property type="evidence" value="ECO:0007669"/>
    <property type="project" value="UniProtKB-UniRule"/>
</dbReference>
<dbReference type="Proteomes" id="UP000286134">
    <property type="component" value="Unassembled WGS sequence"/>
</dbReference>
<gene>
    <name evidence="1" type="primary">AIM41</name>
    <name evidence="2" type="ORF">OnM2_054075</name>
</gene>
<comment type="caution">
    <text evidence="2">The sequence shown here is derived from an EMBL/GenBank/DDBJ whole genome shotgun (WGS) entry which is preliminary data.</text>
</comment>
<keyword evidence="3" id="KW-1185">Reference proteome</keyword>
<dbReference type="SUPFAM" id="SSF89095">
    <property type="entry name" value="GatB/YqeY motif"/>
    <property type="match status" value="1"/>
</dbReference>
<evidence type="ECO:0000313" key="2">
    <source>
        <dbReference type="EMBL" id="RKF60080.1"/>
    </source>
</evidence>
<dbReference type="STRING" id="212602.A0A420HRM1"/>
<accession>A0A420HRM1</accession>
<evidence type="ECO:0000256" key="1">
    <source>
        <dbReference type="RuleBase" id="RU365099"/>
    </source>
</evidence>
<comment type="similarity">
    <text evidence="1">Belongs to the AIM41 family.</text>
</comment>
<dbReference type="GO" id="GO:0005739">
    <property type="term" value="C:mitochondrion"/>
    <property type="evidence" value="ECO:0007669"/>
    <property type="project" value="UniProtKB-SubCell"/>
</dbReference>
<dbReference type="InterPro" id="IPR042184">
    <property type="entry name" value="YqeY/Aim41_N"/>
</dbReference>
<proteinExistence type="inferred from homology"/>
<sequence length="197" mass="22364">MMNRAIFRTSLRATSQISIRPFFRGYSTETSDPVTEETSSTFSNATGPPLLLKIREDLKTALQNKDNPRLTVIRNLIDASNARPVKTDIQLLALIKRALKDSTVASEHYKTAEREDLVEKQDLQTQVLKEYSESIETLDSESITKVLEKILNDMREKKEPIKFGYVLHKALSSPDLPNTKVTRGDVVQSLQKLLPYK</sequence>
<dbReference type="OrthoDB" id="538640at2759"/>
<dbReference type="AlphaFoldDB" id="A0A420HRM1"/>
<comment type="subcellular location">
    <subcellularLocation>
        <location evidence="1">Mitochondrion</location>
    </subcellularLocation>
</comment>
<dbReference type="InterPro" id="IPR019004">
    <property type="entry name" value="YqeY/Aim41"/>
</dbReference>